<evidence type="ECO:0000313" key="2">
    <source>
        <dbReference type="Proteomes" id="UP000828941"/>
    </source>
</evidence>
<reference evidence="1 2" key="1">
    <citation type="journal article" date="2022" name="DNA Res.">
        <title>Chromosomal-level genome assembly of the orchid tree Bauhinia variegata (Leguminosae; Cercidoideae) supports the allotetraploid origin hypothesis of Bauhinia.</title>
        <authorList>
            <person name="Zhong Y."/>
            <person name="Chen Y."/>
            <person name="Zheng D."/>
            <person name="Pang J."/>
            <person name="Liu Y."/>
            <person name="Luo S."/>
            <person name="Meng S."/>
            <person name="Qian L."/>
            <person name="Wei D."/>
            <person name="Dai S."/>
            <person name="Zhou R."/>
        </authorList>
    </citation>
    <scope>NUCLEOTIDE SEQUENCE [LARGE SCALE GENOMIC DNA]</scope>
    <source>
        <strain evidence="1">BV-YZ2020</strain>
    </source>
</reference>
<gene>
    <name evidence="1" type="ORF">L6164_004230</name>
</gene>
<comment type="caution">
    <text evidence="1">The sequence shown here is derived from an EMBL/GenBank/DDBJ whole genome shotgun (WGS) entry which is preliminary data.</text>
</comment>
<proteinExistence type="predicted"/>
<keyword evidence="2" id="KW-1185">Reference proteome</keyword>
<protein>
    <submittedName>
        <fullName evidence="1">Uncharacterized protein</fullName>
    </submittedName>
</protein>
<organism evidence="1 2">
    <name type="scientific">Bauhinia variegata</name>
    <name type="common">Purple orchid tree</name>
    <name type="synonym">Phanera variegata</name>
    <dbReference type="NCBI Taxonomy" id="167791"/>
    <lineage>
        <taxon>Eukaryota</taxon>
        <taxon>Viridiplantae</taxon>
        <taxon>Streptophyta</taxon>
        <taxon>Embryophyta</taxon>
        <taxon>Tracheophyta</taxon>
        <taxon>Spermatophyta</taxon>
        <taxon>Magnoliopsida</taxon>
        <taxon>eudicotyledons</taxon>
        <taxon>Gunneridae</taxon>
        <taxon>Pentapetalae</taxon>
        <taxon>rosids</taxon>
        <taxon>fabids</taxon>
        <taxon>Fabales</taxon>
        <taxon>Fabaceae</taxon>
        <taxon>Cercidoideae</taxon>
        <taxon>Cercideae</taxon>
        <taxon>Bauhiniinae</taxon>
        <taxon>Bauhinia</taxon>
    </lineage>
</organism>
<dbReference type="Proteomes" id="UP000828941">
    <property type="component" value="Chromosome 2"/>
</dbReference>
<dbReference type="EMBL" id="CM039427">
    <property type="protein sequence ID" value="KAI4355456.1"/>
    <property type="molecule type" value="Genomic_DNA"/>
</dbReference>
<sequence length="141" mass="16084">MASKTLLRNGASLLNRLTNSILHQSLRSNHRITSHGHEITPKLFPSISKVSNSFQLPQNDAEPMKKLTYEGFLYPCGIPSIRFFLPDGNDDEPMLLFPKRTFQPSLIRRKRNHGFFARKATRGGRRVIARRIAKGRSRITA</sequence>
<evidence type="ECO:0000313" key="1">
    <source>
        <dbReference type="EMBL" id="KAI4355456.1"/>
    </source>
</evidence>
<accession>A0ACB9Q6H0</accession>
<name>A0ACB9Q6H0_BAUVA</name>